<evidence type="ECO:0000256" key="2">
    <source>
        <dbReference type="ARBA" id="ARBA00022475"/>
    </source>
</evidence>
<dbReference type="GO" id="GO:0032870">
    <property type="term" value="P:cellular response to hormone stimulus"/>
    <property type="evidence" value="ECO:0007669"/>
    <property type="project" value="TreeGrafter"/>
</dbReference>
<dbReference type="SUPFAM" id="SSF81321">
    <property type="entry name" value="Family A G protein-coupled receptor-like"/>
    <property type="match status" value="1"/>
</dbReference>
<feature type="transmembrane region" description="Helical" evidence="12">
    <location>
        <begin position="84"/>
        <end position="104"/>
    </location>
</feature>
<dbReference type="PANTHER" id="PTHR24241">
    <property type="entry name" value="NEUROPEPTIDE RECEPTOR-RELATED G-PROTEIN COUPLED RECEPTOR"/>
    <property type="match status" value="1"/>
</dbReference>
<dbReference type="Pfam" id="PF00001">
    <property type="entry name" value="7tm_1"/>
    <property type="match status" value="1"/>
</dbReference>
<dbReference type="PRINTS" id="PR01570">
    <property type="entry name" value="NPFFRECEPTOR"/>
</dbReference>
<feature type="transmembrane region" description="Helical" evidence="12">
    <location>
        <begin position="48"/>
        <end position="72"/>
    </location>
</feature>
<feature type="domain" description="G-protein coupled receptors family 1 profile" evidence="13">
    <location>
        <begin position="63"/>
        <end position="322"/>
    </location>
</feature>
<keyword evidence="6 12" id="KW-0472">Membrane</keyword>
<dbReference type="OrthoDB" id="10001399at2759"/>
<keyword evidence="9" id="KW-0325">Glycoprotein</keyword>
<comment type="function">
    <text evidence="11">Receptor for NPAF (A-18-F-amide) and NPFF (F-8-F-amide) neuropeptides, also known as morphine-modulating peptides. Can also be activated by a variety of naturally occurring or synthetic FMRF-amide like ligands. This receptor mediates its action by association with G proteins that activate a phosphatidylinositol-calcium second messenger system.</text>
</comment>
<evidence type="ECO:0000256" key="7">
    <source>
        <dbReference type="ARBA" id="ARBA00023157"/>
    </source>
</evidence>
<feature type="transmembrane region" description="Helical" evidence="12">
    <location>
        <begin position="302"/>
        <end position="325"/>
    </location>
</feature>
<dbReference type="EMBL" id="OV696692">
    <property type="protein sequence ID" value="CAH1269558.1"/>
    <property type="molecule type" value="Genomic_DNA"/>
</dbReference>
<dbReference type="InterPro" id="IPR000276">
    <property type="entry name" value="GPCR_Rhodpsn"/>
</dbReference>
<dbReference type="InterPro" id="IPR005395">
    <property type="entry name" value="NPFF_rcpt"/>
</dbReference>
<keyword evidence="10" id="KW-0807">Transducer</keyword>
<feature type="transmembrane region" description="Helical" evidence="12">
    <location>
        <begin position="264"/>
        <end position="282"/>
    </location>
</feature>
<feature type="transmembrane region" description="Helical" evidence="12">
    <location>
        <begin position="164"/>
        <end position="187"/>
    </location>
</feature>
<evidence type="ECO:0000313" key="15">
    <source>
        <dbReference type="Proteomes" id="UP000838412"/>
    </source>
</evidence>
<dbReference type="GO" id="GO:0042277">
    <property type="term" value="F:peptide binding"/>
    <property type="evidence" value="ECO:0007669"/>
    <property type="project" value="TreeGrafter"/>
</dbReference>
<dbReference type="GO" id="GO:0008188">
    <property type="term" value="F:neuropeptide receptor activity"/>
    <property type="evidence" value="ECO:0007669"/>
    <property type="project" value="InterPro"/>
</dbReference>
<keyword evidence="15" id="KW-1185">Reference proteome</keyword>
<dbReference type="PANTHER" id="PTHR24241:SF76">
    <property type="entry name" value="NEUROPEPTIDE SIFAMIDE RECEPTOR"/>
    <property type="match status" value="1"/>
</dbReference>
<reference evidence="14" key="1">
    <citation type="submission" date="2022-01" db="EMBL/GenBank/DDBJ databases">
        <authorList>
            <person name="Braso-Vives M."/>
        </authorList>
    </citation>
    <scope>NUCLEOTIDE SEQUENCE</scope>
</reference>
<evidence type="ECO:0000259" key="13">
    <source>
        <dbReference type="PROSITE" id="PS50262"/>
    </source>
</evidence>
<dbReference type="GO" id="GO:0005886">
    <property type="term" value="C:plasma membrane"/>
    <property type="evidence" value="ECO:0007669"/>
    <property type="project" value="UniProtKB-SubCell"/>
</dbReference>
<keyword evidence="4 12" id="KW-1133">Transmembrane helix</keyword>
<evidence type="ECO:0000256" key="12">
    <source>
        <dbReference type="SAM" id="Phobius"/>
    </source>
</evidence>
<comment type="subcellular location">
    <subcellularLocation>
        <location evidence="1">Cell membrane</location>
        <topology evidence="1">Multi-pass membrane protein</topology>
    </subcellularLocation>
</comment>
<evidence type="ECO:0000256" key="4">
    <source>
        <dbReference type="ARBA" id="ARBA00022989"/>
    </source>
</evidence>
<dbReference type="PRINTS" id="PR00237">
    <property type="entry name" value="GPCRRHODOPSN"/>
</dbReference>
<sequence>MDAVLDYFWNISTTPEPENLSDDMANHTWATPNDVTSQLKHDIPITGLFIVSYGLVFLFSLGGNVGLCIVVLKYPRLRTVTNYFLLNLAVGDIMVTVCCMPFTLVDNILVGYAFTEAICRLSRMIEGVSVAASVLGLSAVAFYRYRAIVHPQKPKMTRRRAYQLIVISWLVSLFIMLPMAFVLNGYYLQAEGYKVYICAEEWPTIEYNRAFTTTLFVFVYFLPVVSMAVMYGEVSRKLWGRQQVSRSSQRYSDRARKRAQVTKMLIMIVVLFALSWLPLWVLQFLQVFGHLPESIMRDLLVYVWPVAHWLGYCNCLVNPIVYGYFNRDIRRQLQSPASVTMPTM</sequence>
<organism evidence="14 15">
    <name type="scientific">Branchiostoma lanceolatum</name>
    <name type="common">Common lancelet</name>
    <name type="synonym">Amphioxus lanceolatum</name>
    <dbReference type="NCBI Taxonomy" id="7740"/>
    <lineage>
        <taxon>Eukaryota</taxon>
        <taxon>Metazoa</taxon>
        <taxon>Chordata</taxon>
        <taxon>Cephalochordata</taxon>
        <taxon>Leptocardii</taxon>
        <taxon>Amphioxiformes</taxon>
        <taxon>Branchiostomatidae</taxon>
        <taxon>Branchiostoma</taxon>
    </lineage>
</organism>
<feature type="transmembrane region" description="Helical" evidence="12">
    <location>
        <begin position="124"/>
        <end position="143"/>
    </location>
</feature>
<keyword evidence="3 12" id="KW-0812">Transmembrane</keyword>
<evidence type="ECO:0000256" key="3">
    <source>
        <dbReference type="ARBA" id="ARBA00022692"/>
    </source>
</evidence>
<dbReference type="CDD" id="cd15207">
    <property type="entry name" value="7tmA_NPFFR"/>
    <property type="match status" value="1"/>
</dbReference>
<evidence type="ECO:0000256" key="10">
    <source>
        <dbReference type="ARBA" id="ARBA00023224"/>
    </source>
</evidence>
<evidence type="ECO:0000256" key="5">
    <source>
        <dbReference type="ARBA" id="ARBA00023040"/>
    </source>
</evidence>
<keyword evidence="2" id="KW-1003">Cell membrane</keyword>
<keyword evidence="8" id="KW-0675">Receptor</keyword>
<evidence type="ECO:0000313" key="14">
    <source>
        <dbReference type="EMBL" id="CAH1269558.1"/>
    </source>
</evidence>
<evidence type="ECO:0000256" key="8">
    <source>
        <dbReference type="ARBA" id="ARBA00023170"/>
    </source>
</evidence>
<dbReference type="AlphaFoldDB" id="A0A8K0A7D4"/>
<gene>
    <name evidence="14" type="primary">NPFFR2</name>
    <name evidence="14" type="ORF">BLAG_LOCUS22168</name>
</gene>
<dbReference type="InterPro" id="IPR017452">
    <property type="entry name" value="GPCR_Rhodpsn_7TM"/>
</dbReference>
<protein>
    <submittedName>
        <fullName evidence="14">NPFFR2 protein</fullName>
    </submittedName>
</protein>
<keyword evidence="5" id="KW-0297">G-protein coupled receptor</keyword>
<dbReference type="PROSITE" id="PS50262">
    <property type="entry name" value="G_PROTEIN_RECEP_F1_2"/>
    <property type="match status" value="1"/>
</dbReference>
<evidence type="ECO:0000256" key="9">
    <source>
        <dbReference type="ARBA" id="ARBA00023180"/>
    </source>
</evidence>
<evidence type="ECO:0000256" key="6">
    <source>
        <dbReference type="ARBA" id="ARBA00023136"/>
    </source>
</evidence>
<accession>A0A8K0A7D4</accession>
<dbReference type="Proteomes" id="UP000838412">
    <property type="component" value="Chromosome 7"/>
</dbReference>
<name>A0A8K0A7D4_BRALA</name>
<proteinExistence type="predicted"/>
<evidence type="ECO:0000256" key="11">
    <source>
        <dbReference type="ARBA" id="ARBA00025478"/>
    </source>
</evidence>
<dbReference type="Gene3D" id="1.20.1070.10">
    <property type="entry name" value="Rhodopsin 7-helix transmembrane proteins"/>
    <property type="match status" value="1"/>
</dbReference>
<feature type="transmembrane region" description="Helical" evidence="12">
    <location>
        <begin position="210"/>
        <end position="231"/>
    </location>
</feature>
<keyword evidence="7" id="KW-1015">Disulfide bond</keyword>
<evidence type="ECO:0000256" key="1">
    <source>
        <dbReference type="ARBA" id="ARBA00004651"/>
    </source>
</evidence>